<sequence>GWSAWEKNVLYCLLVPLQPPLGHAFRLELGTLEEMLTNNSCLHVQLQCMCRREQLVEDVLCFLHHHEDELKSQDASLLNTLCTNSYLDMKKTAYWFQMLMKDTWKFMPQSHHCQLTVLPATYSCKLRLVNTFQEALSIEMVSGVQ</sequence>
<accession>A0A7K5H4P9</accession>
<reference evidence="1 2" key="1">
    <citation type="submission" date="2019-09" db="EMBL/GenBank/DDBJ databases">
        <title>Bird 10,000 Genomes (B10K) Project - Family phase.</title>
        <authorList>
            <person name="Zhang G."/>
        </authorList>
    </citation>
    <scope>NUCLEOTIDE SEQUENCE [LARGE SCALE GENOMIC DNA]</scope>
    <source>
        <strain evidence="1">B10K-CU-031-22</strain>
    </source>
</reference>
<protein>
    <submittedName>
        <fullName evidence="1">IPIL1 protein</fullName>
    </submittedName>
</protein>
<proteinExistence type="predicted"/>
<dbReference type="Proteomes" id="UP000541181">
    <property type="component" value="Unassembled WGS sequence"/>
</dbReference>
<dbReference type="AlphaFoldDB" id="A0A7K5H4P9"/>
<feature type="non-terminal residue" evidence="1">
    <location>
        <position position="1"/>
    </location>
</feature>
<organism evidence="1 2">
    <name type="scientific">Chunga burmeisteri</name>
    <name type="common">Black-legged seriema</name>
    <dbReference type="NCBI Taxonomy" id="1352770"/>
    <lineage>
        <taxon>Eukaryota</taxon>
        <taxon>Metazoa</taxon>
        <taxon>Chordata</taxon>
        <taxon>Craniata</taxon>
        <taxon>Vertebrata</taxon>
        <taxon>Euteleostomi</taxon>
        <taxon>Archelosauria</taxon>
        <taxon>Archosauria</taxon>
        <taxon>Dinosauria</taxon>
        <taxon>Saurischia</taxon>
        <taxon>Theropoda</taxon>
        <taxon>Coelurosauria</taxon>
        <taxon>Aves</taxon>
        <taxon>Neognathae</taxon>
        <taxon>Neoaves</taxon>
        <taxon>Telluraves</taxon>
        <taxon>Australaves</taxon>
        <taxon>Cariamiformes</taxon>
        <taxon>Cariamidae</taxon>
        <taxon>Chunga</taxon>
    </lineage>
</organism>
<name>A0A7K5H4P9_9AVES</name>
<evidence type="ECO:0000313" key="2">
    <source>
        <dbReference type="Proteomes" id="UP000541181"/>
    </source>
</evidence>
<dbReference type="OrthoDB" id="9390510at2759"/>
<evidence type="ECO:0000313" key="1">
    <source>
        <dbReference type="EMBL" id="NWS64330.1"/>
    </source>
</evidence>
<comment type="caution">
    <text evidence="1">The sequence shown here is derived from an EMBL/GenBank/DDBJ whole genome shotgun (WGS) entry which is preliminary data.</text>
</comment>
<feature type="non-terminal residue" evidence="1">
    <location>
        <position position="145"/>
    </location>
</feature>
<gene>
    <name evidence="1" type="primary">Itpripl1_1</name>
    <name evidence="1" type="ORF">CHUBUR_R16052</name>
</gene>
<dbReference type="EMBL" id="VZRC01001411">
    <property type="protein sequence ID" value="NWS64330.1"/>
    <property type="molecule type" value="Genomic_DNA"/>
</dbReference>
<keyword evidence="2" id="KW-1185">Reference proteome</keyword>